<reference evidence="1 2" key="1">
    <citation type="submission" date="2018-08" db="EMBL/GenBank/DDBJ databases">
        <title>Genome and evolution of the arbuscular mycorrhizal fungus Diversispora epigaea (formerly Glomus versiforme) and its bacterial endosymbionts.</title>
        <authorList>
            <person name="Sun X."/>
            <person name="Fei Z."/>
            <person name="Harrison M."/>
        </authorList>
    </citation>
    <scope>NUCLEOTIDE SEQUENCE [LARGE SCALE GENOMIC DNA]</scope>
    <source>
        <strain evidence="1 2">IT104</strain>
    </source>
</reference>
<protein>
    <submittedName>
        <fullName evidence="1">Uncharacterized protein</fullName>
    </submittedName>
</protein>
<keyword evidence="2" id="KW-1185">Reference proteome</keyword>
<dbReference type="Proteomes" id="UP000266861">
    <property type="component" value="Unassembled WGS sequence"/>
</dbReference>
<accession>A0A397IWR5</accession>
<evidence type="ECO:0000313" key="1">
    <source>
        <dbReference type="EMBL" id="RHZ80465.1"/>
    </source>
</evidence>
<sequence>MHRIRTLIHIPEALTKISFRSGRQTEFHTYNSFEQPELIAFKITKLIRLYQLTMEEISQGIYIPVQGPPEIKQVNVKKGDISKILQSDFNDHVTIFGPKGRDGILIPGSALLLDDYKKLTLDDFRFLLKEPFDIEEEKKEVKKMNDVLRDLKLHGAKHTIILI</sequence>
<gene>
    <name evidence="1" type="ORF">Glove_135g68</name>
</gene>
<evidence type="ECO:0000313" key="2">
    <source>
        <dbReference type="Proteomes" id="UP000266861"/>
    </source>
</evidence>
<comment type="caution">
    <text evidence="1">The sequence shown here is derived from an EMBL/GenBank/DDBJ whole genome shotgun (WGS) entry which is preliminary data.</text>
</comment>
<dbReference type="AlphaFoldDB" id="A0A397IWR5"/>
<dbReference type="EMBL" id="PQFF01000126">
    <property type="protein sequence ID" value="RHZ80465.1"/>
    <property type="molecule type" value="Genomic_DNA"/>
</dbReference>
<proteinExistence type="predicted"/>
<organism evidence="1 2">
    <name type="scientific">Diversispora epigaea</name>
    <dbReference type="NCBI Taxonomy" id="1348612"/>
    <lineage>
        <taxon>Eukaryota</taxon>
        <taxon>Fungi</taxon>
        <taxon>Fungi incertae sedis</taxon>
        <taxon>Mucoromycota</taxon>
        <taxon>Glomeromycotina</taxon>
        <taxon>Glomeromycetes</taxon>
        <taxon>Diversisporales</taxon>
        <taxon>Diversisporaceae</taxon>
        <taxon>Diversispora</taxon>
    </lineage>
</organism>
<name>A0A397IWR5_9GLOM</name>